<sequence>MHTVVVGAAGVTAADVIAVARRGARIELSDEAVGALAAARGVVDALAAKPDPVYGVSTGFGALATRHIGPELRAQLQRNIVRSHAAGMGPRVEREVVRALMFLRLKTVCSGHTGVRPEVAQTMADVLNAGITPVVHEYGSLGCSGDLAPLSHCALTLLGEGDAEGPDGVVRPAGELLAAHGIAPVELREKEGLALLNGTDGMLGMLFMALDDLDNLYKAADVTAALSLEALLGTDKVLAPELHAIRPHPGQAASAANMLAVLAGSGLTGHHQDDAPRVQDAYSVRCAPQVAGAGRDTMAHARLVAERELAAAVDNPVVLPDGAGGGRVESNGNFHGAPVAYVLDFLAIAAADLGSIAERRTDRLLDKNRSHGLPPFLAEDAGVDSGLMIAQYTQAALVSEMKRLAVPASADSIPSSAMQEDHVSMGWSAARKLRTAVDNLTRIIAVELYAATRAIELREGLEAAPASRAVVAAARKAGVEGPGPDRFLAPDLAAADAFVRSGALVEAVETVTGPLA</sequence>
<evidence type="ECO:0000256" key="9">
    <source>
        <dbReference type="RuleBase" id="RU004480"/>
    </source>
</evidence>
<evidence type="ECO:0000256" key="5">
    <source>
        <dbReference type="ARBA" id="ARBA00049269"/>
    </source>
</evidence>
<dbReference type="EC" id="4.3.1.3" evidence="2 6"/>
<dbReference type="Proteomes" id="UP001352223">
    <property type="component" value="Unassembled WGS sequence"/>
</dbReference>
<evidence type="ECO:0000256" key="1">
    <source>
        <dbReference type="ARBA" id="ARBA00005113"/>
    </source>
</evidence>
<comment type="similarity">
    <text evidence="6 7">Belongs to the PAL/histidase family.</text>
</comment>
<keyword evidence="6" id="KW-0963">Cytoplasm</keyword>
<evidence type="ECO:0000313" key="10">
    <source>
        <dbReference type="EMBL" id="MEB3964111.1"/>
    </source>
</evidence>
<feature type="modified residue" description="2,3-didehydroalanine (Ser)" evidence="6">
    <location>
        <position position="144"/>
    </location>
</feature>
<dbReference type="PANTHER" id="PTHR10362">
    <property type="entry name" value="HISTIDINE AMMONIA-LYASE"/>
    <property type="match status" value="1"/>
</dbReference>
<dbReference type="NCBIfam" id="NF006871">
    <property type="entry name" value="PRK09367.1"/>
    <property type="match status" value="1"/>
</dbReference>
<dbReference type="Gene3D" id="1.20.200.10">
    <property type="entry name" value="Fumarase/aspartase (Central domain)"/>
    <property type="match status" value="1"/>
</dbReference>
<comment type="catalytic activity">
    <reaction evidence="5 6 8">
        <text>L-histidine = trans-urocanate + NH4(+)</text>
        <dbReference type="Rhea" id="RHEA:21232"/>
        <dbReference type="ChEBI" id="CHEBI:17771"/>
        <dbReference type="ChEBI" id="CHEBI:28938"/>
        <dbReference type="ChEBI" id="CHEBI:57595"/>
        <dbReference type="EC" id="4.3.1.3"/>
    </reaction>
</comment>
<dbReference type="InterPro" id="IPR008948">
    <property type="entry name" value="L-Aspartase-like"/>
</dbReference>
<comment type="caution">
    <text evidence="10">The sequence shown here is derived from an EMBL/GenBank/DDBJ whole genome shotgun (WGS) entry which is preliminary data.</text>
</comment>
<dbReference type="Gene3D" id="1.10.275.10">
    <property type="entry name" value="Fumarase/aspartase (N-terminal domain)"/>
    <property type="match status" value="1"/>
</dbReference>
<evidence type="ECO:0000313" key="11">
    <source>
        <dbReference type="Proteomes" id="UP001352223"/>
    </source>
</evidence>
<dbReference type="HAMAP" id="MF_00229">
    <property type="entry name" value="His_ammonia_lyase"/>
    <property type="match status" value="1"/>
</dbReference>
<dbReference type="PROSITE" id="PS00488">
    <property type="entry name" value="PAL_HISTIDASE"/>
    <property type="match status" value="1"/>
</dbReference>
<keyword evidence="4 6" id="KW-0456">Lyase</keyword>
<evidence type="ECO:0000256" key="2">
    <source>
        <dbReference type="ARBA" id="ARBA00012994"/>
    </source>
</evidence>
<feature type="cross-link" description="5-imidazolinone (Ala-Gly)" evidence="6">
    <location>
        <begin position="143"/>
        <end position="145"/>
    </location>
</feature>
<dbReference type="GO" id="GO:0004397">
    <property type="term" value="F:histidine ammonia-lyase activity"/>
    <property type="evidence" value="ECO:0007669"/>
    <property type="project" value="UniProtKB-EC"/>
</dbReference>
<comment type="pathway">
    <text evidence="1 6 8">Amino-acid degradation; L-histidine degradation into L-glutamate; N-formimidoyl-L-glutamate from L-histidine: step 1/3.</text>
</comment>
<dbReference type="Pfam" id="PF00221">
    <property type="entry name" value="Lyase_aromatic"/>
    <property type="match status" value="1"/>
</dbReference>
<organism evidence="10 11">
    <name type="scientific">Streptomyces kunmingensis</name>
    <dbReference type="NCBI Taxonomy" id="68225"/>
    <lineage>
        <taxon>Bacteria</taxon>
        <taxon>Bacillati</taxon>
        <taxon>Actinomycetota</taxon>
        <taxon>Actinomycetes</taxon>
        <taxon>Kitasatosporales</taxon>
        <taxon>Streptomycetaceae</taxon>
        <taxon>Streptomyces</taxon>
    </lineage>
</organism>
<keyword evidence="11" id="KW-1185">Reference proteome</keyword>
<dbReference type="SUPFAM" id="SSF48557">
    <property type="entry name" value="L-aspartase-like"/>
    <property type="match status" value="1"/>
</dbReference>
<keyword evidence="3 6" id="KW-0369">Histidine metabolism</keyword>
<protein>
    <recommendedName>
        <fullName evidence="2 6">Histidine ammonia-lyase</fullName>
        <shortName evidence="6">Histidase</shortName>
        <ecNumber evidence="2 6">4.3.1.3</ecNumber>
    </recommendedName>
</protein>
<dbReference type="InterPro" id="IPR005921">
    <property type="entry name" value="HutH"/>
</dbReference>
<accession>A0ABU6CJF0</accession>
<name>A0ABU6CJF0_9ACTN</name>
<dbReference type="InterPro" id="IPR001106">
    <property type="entry name" value="Aromatic_Lyase"/>
</dbReference>
<evidence type="ECO:0000256" key="6">
    <source>
        <dbReference type="HAMAP-Rule" id="MF_00229"/>
    </source>
</evidence>
<evidence type="ECO:0000256" key="7">
    <source>
        <dbReference type="RuleBase" id="RU003954"/>
    </source>
</evidence>
<proteinExistence type="inferred from homology"/>
<dbReference type="EMBL" id="JAOZYB010000302">
    <property type="protein sequence ID" value="MEB3964111.1"/>
    <property type="molecule type" value="Genomic_DNA"/>
</dbReference>
<dbReference type="NCBIfam" id="TIGR01225">
    <property type="entry name" value="hutH"/>
    <property type="match status" value="1"/>
</dbReference>
<evidence type="ECO:0000256" key="3">
    <source>
        <dbReference type="ARBA" id="ARBA00022808"/>
    </source>
</evidence>
<dbReference type="RefSeq" id="WP_324771881.1">
    <property type="nucleotide sequence ID" value="NZ_BAAATS010000018.1"/>
</dbReference>
<dbReference type="InterPro" id="IPR024083">
    <property type="entry name" value="Fumarase/histidase_N"/>
</dbReference>
<comment type="PTM">
    <text evidence="6">Contains an active site 4-methylidene-imidazol-5-one (MIO), which is formed autocatalytically by cyclization and dehydration of residues Cys-Ser-Gly.</text>
</comment>
<evidence type="ECO:0000256" key="4">
    <source>
        <dbReference type="ARBA" id="ARBA00023239"/>
    </source>
</evidence>
<evidence type="ECO:0000256" key="8">
    <source>
        <dbReference type="RuleBase" id="RU004479"/>
    </source>
</evidence>
<gene>
    <name evidence="6 10" type="primary">hutH</name>
    <name evidence="10" type="ORF">OKJ48_28300</name>
</gene>
<comment type="subcellular location">
    <subcellularLocation>
        <location evidence="6 9">Cytoplasm</location>
    </subcellularLocation>
</comment>
<reference evidence="10 11" key="1">
    <citation type="submission" date="2022-10" db="EMBL/GenBank/DDBJ databases">
        <authorList>
            <person name="Xie J."/>
            <person name="Shen N."/>
        </authorList>
    </citation>
    <scope>NUCLEOTIDE SEQUENCE [LARGE SCALE GENOMIC DNA]</scope>
    <source>
        <strain evidence="10 11">DSM 41681</strain>
    </source>
</reference>
<dbReference type="CDD" id="cd00332">
    <property type="entry name" value="PAL-HAL"/>
    <property type="match status" value="1"/>
</dbReference>
<dbReference type="InterPro" id="IPR022313">
    <property type="entry name" value="Phe/His_NH3-lyase_AS"/>
</dbReference>